<keyword evidence="8" id="KW-0547">Nucleotide-binding</keyword>
<dbReference type="PANTHER" id="PTHR10903">
    <property type="entry name" value="GTPASE, IMAP FAMILY MEMBER-RELATED"/>
    <property type="match status" value="1"/>
</dbReference>
<evidence type="ECO:0000259" key="19">
    <source>
        <dbReference type="PROSITE" id="PS51720"/>
    </source>
</evidence>
<organism evidence="20 21">
    <name type="scientific">Hemibagrus guttatus</name>
    <dbReference type="NCBI Taxonomy" id="175788"/>
    <lineage>
        <taxon>Eukaryota</taxon>
        <taxon>Metazoa</taxon>
        <taxon>Chordata</taxon>
        <taxon>Craniata</taxon>
        <taxon>Vertebrata</taxon>
        <taxon>Euteleostomi</taxon>
        <taxon>Actinopterygii</taxon>
        <taxon>Neopterygii</taxon>
        <taxon>Teleostei</taxon>
        <taxon>Ostariophysi</taxon>
        <taxon>Siluriformes</taxon>
        <taxon>Bagridae</taxon>
        <taxon>Hemibagrus</taxon>
    </lineage>
</organism>
<comment type="subcellular location">
    <subcellularLocation>
        <location evidence="3">Cytoplasm</location>
        <location evidence="3">Cytosol</location>
    </subcellularLocation>
    <subcellularLocation>
        <location evidence="2">Endoplasmic reticulum</location>
    </subcellularLocation>
    <subcellularLocation>
        <location evidence="4">Golgi apparatus</location>
    </subcellularLocation>
    <subcellularLocation>
        <location evidence="1">Mitochondrion</location>
    </subcellularLocation>
</comment>
<evidence type="ECO:0000256" key="5">
    <source>
        <dbReference type="ARBA" id="ARBA00008535"/>
    </source>
</evidence>
<dbReference type="Pfam" id="PF09004">
    <property type="entry name" value="ALKBH8_N"/>
    <property type="match status" value="2"/>
</dbReference>
<evidence type="ECO:0000256" key="2">
    <source>
        <dbReference type="ARBA" id="ARBA00004240"/>
    </source>
</evidence>
<evidence type="ECO:0000256" key="3">
    <source>
        <dbReference type="ARBA" id="ARBA00004514"/>
    </source>
</evidence>
<dbReference type="Pfam" id="PF00078">
    <property type="entry name" value="RVT_1"/>
    <property type="match status" value="1"/>
</dbReference>
<feature type="region of interest" description="Disordered" evidence="17">
    <location>
        <begin position="719"/>
        <end position="743"/>
    </location>
</feature>
<feature type="coiled-coil region" evidence="16">
    <location>
        <begin position="917"/>
        <end position="989"/>
    </location>
</feature>
<keyword evidence="11" id="KW-0496">Mitochondrion</keyword>
<accession>A0AAE0Q527</accession>
<evidence type="ECO:0000256" key="7">
    <source>
        <dbReference type="ARBA" id="ARBA00022737"/>
    </source>
</evidence>
<comment type="caution">
    <text evidence="20">The sequence shown here is derived from an EMBL/GenBank/DDBJ whole genome shotgun (WGS) entry which is preliminary data.</text>
</comment>
<comment type="similarity">
    <text evidence="5">Belongs to the TRAFAC class TrmE-Era-EngA-EngB-Septin-like GTPase superfamily. AIG1/Toc34/Toc159-like paraseptin GTPase family. IAN subfamily.</text>
</comment>
<evidence type="ECO:0000256" key="11">
    <source>
        <dbReference type="ARBA" id="ARBA00023128"/>
    </source>
</evidence>
<dbReference type="SUPFAM" id="SSF52540">
    <property type="entry name" value="P-loop containing nucleoside triphosphate hydrolases"/>
    <property type="match status" value="4"/>
</dbReference>
<keyword evidence="12" id="KW-0342">GTP-binding</keyword>
<dbReference type="GO" id="GO:0005525">
    <property type="term" value="F:GTP binding"/>
    <property type="evidence" value="ECO:0007669"/>
    <property type="project" value="UniProtKB-KW"/>
</dbReference>
<dbReference type="PROSITE" id="PS50878">
    <property type="entry name" value="RT_POL"/>
    <property type="match status" value="1"/>
</dbReference>
<evidence type="ECO:0000256" key="17">
    <source>
        <dbReference type="SAM" id="MobiDB-lite"/>
    </source>
</evidence>
<feature type="domain" description="AIG1-type G" evidence="19">
    <location>
        <begin position="424"/>
        <end position="624"/>
    </location>
</feature>
<evidence type="ECO:0000259" key="18">
    <source>
        <dbReference type="PROSITE" id="PS50878"/>
    </source>
</evidence>
<keyword evidence="6" id="KW-0963">Cytoplasm</keyword>
<dbReference type="Pfam" id="PF04548">
    <property type="entry name" value="AIG1"/>
    <property type="match status" value="4"/>
</dbReference>
<dbReference type="InterPro" id="IPR000477">
    <property type="entry name" value="RT_dom"/>
</dbReference>
<proteinExistence type="inferred from homology"/>
<sequence>MYVNNNWCTNTVTVDSHCSPDLETVKCRPIYLPREFTVVRRRIEDHLNSNNSRQVWQGVRHLTNYRANLGAADGDAMLAEELNLFFARCDVEPLETAIVQPMVHSSFTLTAEEHEVRCTLRAVNPRKAVGPDGIPGRVLKDCPHQLAGVFNQYLSQSTVPLCLKSSTIIPLPKKPHISSLNDYQPVALTPVVMKCFYDVTGLGSHHVTSLPHSTCMWIYSFLTGCSQRVRVGHHTSTVLSISTGSPQGCVLSPLLYSLFTHDCTPTHHSNTIVKFADDVTVAGLFSGGDKSAYRDEVERLTVWCRENNLLLNTSKTKELVIDYRRKKTDILPLIISGDCVERAADFRLPGVYIEEDLTWSVNTSELVKKAQQRLHFLRVLRKNNITQRLLVSFYRCSIELTNHPKMRRSQFKNSSPCRDVQSPVTQLRLVLLGRTGSGKSATGNTILDKECFPSKMSMSSVTKKCQKECGVVQGRSLAVIDTPGWFDTSLHQNDITEEVLRCLAMCSPGPHAFLLIIPIARFTDEQQQTIDMIEKVFEGNFSDHTIIIFTRADELEGESIEKFISEQDQRIQDLIARFGGRFLAFNNKNPENRQQVKQLLKKLDELLEENEYRHFTNRETEIVEKAVTMLEQKKQEKLDESIKKAKQEVRQIAERRKADIKKALETENQDIERRRSHIQRLQVLQGSLENAKISLKNLEKEKTLRIKESEEKKKEVEKWMKEEEQSREQEHPEMSCSQFKNSSLHRDVQSPVTQLQLMLLGRTGSGKSATGNTILDKKCFPSTLSMSSKTKQCQKKCGVVQGRNLAVIDTPGWFDTTDEQSKITQEVRRCLAMCSRGPHAFLLIIPIARFTEEQQQAVDMIEKVFEGNFSDHTIIIFTRADELEGESIEKFISEQDQRIQDLIARFSGRFLAFNNKNPENREQVNQLLKKLDGLQEKLSVKKAKAVTMLEQKKQEKLDESIKKAKQEVRQIAERRKADIKKALETENQAIERSRSHIQDIILSLTAEINKENENLYEAPQRLQVLQESLENAKISLRNLEKETMLRIKESEEKKKEVEKWMKEEEQRREQEEKEKALNEDEEKWYYNEKYMTILKYLTLFLGATGGIAVELAALLGPELAAIVMAAATKAAPLLGAASKVSFKKDNAKEPFHPTLRSGNGTLRRAQSDHSPLNINGSNVEIVKSTKFLGVHLVEDLTWSLNTSSITKNAQQCLYFLQRLRKAHLPPLILTTFYLHPEQLHHCLVWELHRLGSQDPAADNIQSNSETNGLPFYPKQHPEMRRSQFQNSSLDRYVQSSVSQLQLVLLGRTGSGKSATGNTILDKECFPSTLSMSRRPECQKQCQKECGVVHGWNLAVIDTPDWFDTTGQQSKITQEVQGCLAMCSPGPHAFLLIIPIGRFTKEQQQTIDMIEKVFKGNFSDHTIIIFTRADELKGEAIEKFISEQDQRIQDLIARFGGHFIAFNNKNPKNRNQVKQLLKKLDEMLEQNEYRHFTKQITEKQTSHCLTFYPKQHPEMRCSQFKNSSLHRNVPLRLVLVGRTGSGKSATGNTILDKECFPSKMSMSSVTKKCQKECGVVQGRNLAVIDTPGWFDTSLELNDITEEVLRCLAMCSPGPHAFLLIIPIARFIKEQQQTVDMIEKVFKGNFSDHTIIIFTRADELKGEAIEKFISEQDQRIQDLIARFGGRFLAFNNKNPENQEQVNQLLKKLDELLEENEYRHFTNQETEVLEKAQDMLEQKRQEKLDELIKKAKEEVRQIAERRRASIIKGLEEEKQEIQRRRKQIQRNINELTVEVRKENQKLHTDPARLHNLRIHLQREKNSLINLQEEQVMKVKKIDEELQKLEIWIKDEEQRREQEERKKASNEIDNENNENYLKILMCLVIFYGGAQLGIPYSRAVLTSLVASSFATDLIPMLGSERSRAVMAAVANAARDGADRLRNNLCSIQ</sequence>
<dbReference type="GO" id="GO:0008168">
    <property type="term" value="F:methyltransferase activity"/>
    <property type="evidence" value="ECO:0007669"/>
    <property type="project" value="InterPro"/>
</dbReference>
<dbReference type="EMBL" id="JAUCMX010000022">
    <property type="protein sequence ID" value="KAK3513861.1"/>
    <property type="molecule type" value="Genomic_DNA"/>
</dbReference>
<dbReference type="PROSITE" id="PS51720">
    <property type="entry name" value="G_AIG1"/>
    <property type="match status" value="4"/>
</dbReference>
<evidence type="ECO:0000256" key="15">
    <source>
        <dbReference type="ARBA" id="ARBA00077278"/>
    </source>
</evidence>
<feature type="coiled-coil region" evidence="16">
    <location>
        <begin position="1022"/>
        <end position="1083"/>
    </location>
</feature>
<feature type="domain" description="AIG1-type G" evidence="19">
    <location>
        <begin position="752"/>
        <end position="953"/>
    </location>
</feature>
<evidence type="ECO:0000256" key="9">
    <source>
        <dbReference type="ARBA" id="ARBA00022824"/>
    </source>
</evidence>
<evidence type="ECO:0000313" key="21">
    <source>
        <dbReference type="Proteomes" id="UP001274896"/>
    </source>
</evidence>
<dbReference type="GO" id="GO:0005739">
    <property type="term" value="C:mitochondrion"/>
    <property type="evidence" value="ECO:0007669"/>
    <property type="project" value="UniProtKB-SubCell"/>
</dbReference>
<dbReference type="GO" id="GO:0005829">
    <property type="term" value="C:cytosol"/>
    <property type="evidence" value="ECO:0007669"/>
    <property type="project" value="UniProtKB-SubCell"/>
</dbReference>
<dbReference type="PANTHER" id="PTHR10903:SF182">
    <property type="entry name" value="GTPASE IMAP FAMILY MEMBER 4"/>
    <property type="match status" value="1"/>
</dbReference>
<keyword evidence="10" id="KW-0333">Golgi apparatus</keyword>
<comment type="function">
    <text evidence="13">Exerts an anti-apoptotic effect in the immune system and is involved in responses to infections.</text>
</comment>
<dbReference type="InterPro" id="IPR045058">
    <property type="entry name" value="GIMA/IAN/Toc"/>
</dbReference>
<evidence type="ECO:0000256" key="1">
    <source>
        <dbReference type="ARBA" id="ARBA00004173"/>
    </source>
</evidence>
<gene>
    <name evidence="20" type="ORF">QTP70_032419</name>
</gene>
<feature type="compositionally biased region" description="Basic and acidic residues" evidence="17">
    <location>
        <begin position="719"/>
        <end position="733"/>
    </location>
</feature>
<dbReference type="FunFam" id="3.40.50.300:FF:002274">
    <property type="entry name" value="Si:dkeyp-69e1.8"/>
    <property type="match status" value="3"/>
</dbReference>
<evidence type="ECO:0000256" key="14">
    <source>
        <dbReference type="ARBA" id="ARBA00073539"/>
    </source>
</evidence>
<dbReference type="Proteomes" id="UP001274896">
    <property type="component" value="Unassembled WGS sequence"/>
</dbReference>
<dbReference type="GO" id="GO:0016706">
    <property type="term" value="F:2-oxoglutarate-dependent dioxygenase activity"/>
    <property type="evidence" value="ECO:0007669"/>
    <property type="project" value="InterPro"/>
</dbReference>
<dbReference type="InterPro" id="IPR006703">
    <property type="entry name" value="G_AIG1"/>
</dbReference>
<keyword evidence="21" id="KW-1185">Reference proteome</keyword>
<feature type="domain" description="Reverse transcriptase" evidence="18">
    <location>
        <begin position="1"/>
        <end position="335"/>
    </location>
</feature>
<protein>
    <recommendedName>
        <fullName evidence="14">GTPase IMAP family member 8</fullName>
    </recommendedName>
    <alternativeName>
        <fullName evidence="15">Immune-associated nucleotide-binding protein 9</fullName>
    </alternativeName>
</protein>
<evidence type="ECO:0000256" key="8">
    <source>
        <dbReference type="ARBA" id="ARBA00022741"/>
    </source>
</evidence>
<evidence type="ECO:0000256" key="4">
    <source>
        <dbReference type="ARBA" id="ARBA00004555"/>
    </source>
</evidence>
<name>A0AAE0Q527_9TELE</name>
<dbReference type="CDD" id="cd01852">
    <property type="entry name" value="AIG1"/>
    <property type="match status" value="4"/>
</dbReference>
<evidence type="ECO:0000256" key="6">
    <source>
        <dbReference type="ARBA" id="ARBA00022490"/>
    </source>
</evidence>
<dbReference type="GO" id="GO:0005794">
    <property type="term" value="C:Golgi apparatus"/>
    <property type="evidence" value="ECO:0007669"/>
    <property type="project" value="UniProtKB-SubCell"/>
</dbReference>
<evidence type="ECO:0000256" key="10">
    <source>
        <dbReference type="ARBA" id="ARBA00023034"/>
    </source>
</evidence>
<evidence type="ECO:0000256" key="12">
    <source>
        <dbReference type="ARBA" id="ARBA00023134"/>
    </source>
</evidence>
<reference evidence="20" key="1">
    <citation type="submission" date="2023-06" db="EMBL/GenBank/DDBJ databases">
        <title>Male Hemibagrus guttatus genome.</title>
        <authorList>
            <person name="Bian C."/>
        </authorList>
    </citation>
    <scope>NUCLEOTIDE SEQUENCE</scope>
    <source>
        <strain evidence="20">Male_cb2023</strain>
        <tissue evidence="20">Muscle</tissue>
    </source>
</reference>
<dbReference type="Gene3D" id="3.40.50.300">
    <property type="entry name" value="P-loop containing nucleotide triphosphate hydrolases"/>
    <property type="match status" value="4"/>
</dbReference>
<evidence type="ECO:0000256" key="13">
    <source>
        <dbReference type="ARBA" id="ARBA00056809"/>
    </source>
</evidence>
<evidence type="ECO:0000313" key="20">
    <source>
        <dbReference type="EMBL" id="KAK3513861.1"/>
    </source>
</evidence>
<feature type="domain" description="AIG1-type G" evidence="19">
    <location>
        <begin position="1527"/>
        <end position="1727"/>
    </location>
</feature>
<dbReference type="InterPro" id="IPR027417">
    <property type="entry name" value="P-loop_NTPase"/>
</dbReference>
<dbReference type="InterPro" id="IPR015095">
    <property type="entry name" value="AlkB_hom8_N"/>
</dbReference>
<dbReference type="GO" id="GO:0005783">
    <property type="term" value="C:endoplasmic reticulum"/>
    <property type="evidence" value="ECO:0007669"/>
    <property type="project" value="UniProtKB-SubCell"/>
</dbReference>
<feature type="domain" description="AIG1-type G" evidence="19">
    <location>
        <begin position="1297"/>
        <end position="1500"/>
    </location>
</feature>
<keyword evidence="9" id="KW-0256">Endoplasmic reticulum</keyword>
<feature type="coiled-coil region" evidence="16">
    <location>
        <begin position="1692"/>
        <end position="1870"/>
    </location>
</feature>
<dbReference type="FunFam" id="3.40.50.300:FF:000536">
    <property type="entry name" value="GTPase IMAP family member 8"/>
    <property type="match status" value="1"/>
</dbReference>
<evidence type="ECO:0000256" key="16">
    <source>
        <dbReference type="SAM" id="Coils"/>
    </source>
</evidence>
<keyword evidence="7" id="KW-0677">Repeat</keyword>
<keyword evidence="16" id="KW-0175">Coiled coil</keyword>